<dbReference type="RefSeq" id="WP_093280945.1">
    <property type="nucleotide sequence ID" value="NZ_FOFS01000001.1"/>
</dbReference>
<evidence type="ECO:0000256" key="9">
    <source>
        <dbReference type="PROSITE-ProRule" id="PRU00473"/>
    </source>
</evidence>
<dbReference type="STRING" id="489703.SAMN04488038_101260"/>
<dbReference type="InterPro" id="IPR006665">
    <property type="entry name" value="OmpA-like"/>
</dbReference>
<keyword evidence="8" id="KW-0998">Cell outer membrane</keyword>
<evidence type="ECO:0000256" key="3">
    <source>
        <dbReference type="ARBA" id="ARBA00022452"/>
    </source>
</evidence>
<keyword evidence="4" id="KW-0812">Transmembrane</keyword>
<keyword evidence="7 9" id="KW-0472">Membrane</keyword>
<feature type="domain" description="OmpA-like" evidence="11">
    <location>
        <begin position="284"/>
        <end position="388"/>
    </location>
</feature>
<dbReference type="GO" id="GO:0046930">
    <property type="term" value="C:pore complex"/>
    <property type="evidence" value="ECO:0007669"/>
    <property type="project" value="UniProtKB-KW"/>
</dbReference>
<dbReference type="InterPro" id="IPR011250">
    <property type="entry name" value="OMP/PagP_B-barrel"/>
</dbReference>
<feature type="signal peptide" evidence="10">
    <location>
        <begin position="1"/>
        <end position="22"/>
    </location>
</feature>
<dbReference type="PRINTS" id="PR01021">
    <property type="entry name" value="OMPADOMAIN"/>
</dbReference>
<dbReference type="PANTHER" id="PTHR30329">
    <property type="entry name" value="STATOR ELEMENT OF FLAGELLAR MOTOR COMPLEX"/>
    <property type="match status" value="1"/>
</dbReference>
<dbReference type="GO" id="GO:0015288">
    <property type="term" value="F:porin activity"/>
    <property type="evidence" value="ECO:0007669"/>
    <property type="project" value="UniProtKB-KW"/>
</dbReference>
<dbReference type="PROSITE" id="PS51123">
    <property type="entry name" value="OMPA_2"/>
    <property type="match status" value="1"/>
</dbReference>
<keyword evidence="10" id="KW-0732">Signal</keyword>
<evidence type="ECO:0000256" key="6">
    <source>
        <dbReference type="ARBA" id="ARBA00023114"/>
    </source>
</evidence>
<dbReference type="AlphaFoldDB" id="A0A1H9A389"/>
<proteinExistence type="predicted"/>
<dbReference type="InterPro" id="IPR036737">
    <property type="entry name" value="OmpA-like_sf"/>
</dbReference>
<dbReference type="OrthoDB" id="1149075at2"/>
<keyword evidence="2" id="KW-0813">Transport</keyword>
<dbReference type="Proteomes" id="UP000199233">
    <property type="component" value="Unassembled WGS sequence"/>
</dbReference>
<sequence>MKISFSRVAAAALMTMSSAASIADDGSESGKAAGAIGGRFYLSPMASYTIADSKRGTDDGIGGALSLGKQLSNGFALELSGVYTAYGAKQGGSSAKLTAGQANVLFFPGQMNFYGLLGMGFGEVRSQPGATEKYSNSLWNAGMGYLIGPFNLGAQGISLRVEALFRADSHAEKQVGETTNNSFREASFNVGLLIPIGAAAKEVAAPEETVAVVPVAGTADSDGDGVADEADQCPGSEAGSAVAANGCAAAAQDSGTAEAPGAAADGSSECKLPEPGQAVTEQGCAAPNTLSLSGVSFDQDKAELTEKAKKILDELAEGLQASPKIRIEVDGYAQSSADEAQDKQLSEQRAKAVSDYLVGRGVDAGRISAIGLGAVADMGSRVEIKVLP</sequence>
<dbReference type="SUPFAM" id="SSF103088">
    <property type="entry name" value="OmpA-like"/>
    <property type="match status" value="1"/>
</dbReference>
<accession>A0A1H9A389</accession>
<dbReference type="InterPro" id="IPR006664">
    <property type="entry name" value="OMP_bac"/>
</dbReference>
<dbReference type="InterPro" id="IPR050330">
    <property type="entry name" value="Bact_OuterMem_StrucFunc"/>
</dbReference>
<dbReference type="GO" id="GO:0009279">
    <property type="term" value="C:cell outer membrane"/>
    <property type="evidence" value="ECO:0007669"/>
    <property type="project" value="UniProtKB-SubCell"/>
</dbReference>
<evidence type="ECO:0000256" key="2">
    <source>
        <dbReference type="ARBA" id="ARBA00022448"/>
    </source>
</evidence>
<name>A0A1H9A389_9GAMM</name>
<dbReference type="SUPFAM" id="SSF56925">
    <property type="entry name" value="OMPA-like"/>
    <property type="match status" value="1"/>
</dbReference>
<reference evidence="12 13" key="1">
    <citation type="submission" date="2016-10" db="EMBL/GenBank/DDBJ databases">
        <authorList>
            <person name="de Groot N.N."/>
        </authorList>
    </citation>
    <scope>NUCLEOTIDE SEQUENCE [LARGE SCALE GENOMIC DNA]</scope>
    <source>
        <strain evidence="12 13">DSM 25927</strain>
    </source>
</reference>
<dbReference type="CDD" id="cd07185">
    <property type="entry name" value="OmpA_C-like"/>
    <property type="match status" value="1"/>
</dbReference>
<keyword evidence="6" id="KW-0626">Porin</keyword>
<dbReference type="GO" id="GO:0006811">
    <property type="term" value="P:monoatomic ion transport"/>
    <property type="evidence" value="ECO:0007669"/>
    <property type="project" value="UniProtKB-KW"/>
</dbReference>
<organism evidence="12 13">
    <name type="scientific">Solimonas aquatica</name>
    <dbReference type="NCBI Taxonomy" id="489703"/>
    <lineage>
        <taxon>Bacteria</taxon>
        <taxon>Pseudomonadati</taxon>
        <taxon>Pseudomonadota</taxon>
        <taxon>Gammaproteobacteria</taxon>
        <taxon>Nevskiales</taxon>
        <taxon>Nevskiaceae</taxon>
        <taxon>Solimonas</taxon>
    </lineage>
</organism>
<evidence type="ECO:0000256" key="8">
    <source>
        <dbReference type="ARBA" id="ARBA00023237"/>
    </source>
</evidence>
<dbReference type="Pfam" id="PF00691">
    <property type="entry name" value="OmpA"/>
    <property type="match status" value="1"/>
</dbReference>
<evidence type="ECO:0000256" key="1">
    <source>
        <dbReference type="ARBA" id="ARBA00004571"/>
    </source>
</evidence>
<dbReference type="Gene3D" id="2.40.160.20">
    <property type="match status" value="1"/>
</dbReference>
<evidence type="ECO:0000313" key="12">
    <source>
        <dbReference type="EMBL" id="SEP71196.1"/>
    </source>
</evidence>
<evidence type="ECO:0000259" key="11">
    <source>
        <dbReference type="PROSITE" id="PS51123"/>
    </source>
</evidence>
<evidence type="ECO:0000256" key="5">
    <source>
        <dbReference type="ARBA" id="ARBA00023065"/>
    </source>
</evidence>
<gene>
    <name evidence="12" type="ORF">SAMN04488038_101260</name>
</gene>
<evidence type="ECO:0000256" key="7">
    <source>
        <dbReference type="ARBA" id="ARBA00023136"/>
    </source>
</evidence>
<protein>
    <submittedName>
        <fullName evidence="12">Outer membrane protein OmpA</fullName>
    </submittedName>
</protein>
<keyword evidence="13" id="KW-1185">Reference proteome</keyword>
<dbReference type="PANTHER" id="PTHR30329:SF21">
    <property type="entry name" value="LIPOPROTEIN YIAD-RELATED"/>
    <property type="match status" value="1"/>
</dbReference>
<evidence type="ECO:0000313" key="13">
    <source>
        <dbReference type="Proteomes" id="UP000199233"/>
    </source>
</evidence>
<keyword evidence="3" id="KW-1134">Transmembrane beta strand</keyword>
<dbReference type="EMBL" id="FOFS01000001">
    <property type="protein sequence ID" value="SEP71196.1"/>
    <property type="molecule type" value="Genomic_DNA"/>
</dbReference>
<comment type="subcellular location">
    <subcellularLocation>
        <location evidence="1">Cell outer membrane</location>
        <topology evidence="1">Multi-pass membrane protein</topology>
    </subcellularLocation>
</comment>
<evidence type="ECO:0000256" key="10">
    <source>
        <dbReference type="SAM" id="SignalP"/>
    </source>
</evidence>
<feature type="chain" id="PRO_5011628864" evidence="10">
    <location>
        <begin position="23"/>
        <end position="388"/>
    </location>
</feature>
<dbReference type="Gene3D" id="3.30.1330.60">
    <property type="entry name" value="OmpA-like domain"/>
    <property type="match status" value="1"/>
</dbReference>
<keyword evidence="5" id="KW-0406">Ion transport</keyword>
<evidence type="ECO:0000256" key="4">
    <source>
        <dbReference type="ARBA" id="ARBA00022692"/>
    </source>
</evidence>